<protein>
    <recommendedName>
        <fullName evidence="3">DUF2290 domain-containing protein</fullName>
    </recommendedName>
</protein>
<name>A0ABQ0J1L2_GLUTH</name>
<dbReference type="InterPro" id="IPR018742">
    <property type="entry name" value="DUF2290"/>
</dbReference>
<dbReference type="EMBL" id="BASM01000088">
    <property type="protein sequence ID" value="GAD28340.1"/>
    <property type="molecule type" value="Genomic_DNA"/>
</dbReference>
<sequence length="244" mass="28246">MNLADFNASIRAAIEFYTTQELWQSSVYTCRLPRSAPFNQLALTTKDYAQIYEKGLALSHYNFLLNDLSFFQFSHTSETEYALAYYPNPRLSGSPAALDEYRSYERERDEGHWSDEEFAELASAIPVRTFIPRIRFEYSEKQYKNVRHPGAHFHIGMSGEDRWASARKLSPFTFALLMAKHYHPASWWAKSRFSHPVQDQNFHLETCLDRKLIGALHVDGVSQFLSEDERMGFHFAALHGAITT</sequence>
<dbReference type="Proteomes" id="UP000018209">
    <property type="component" value="Unassembled WGS sequence"/>
</dbReference>
<dbReference type="Pfam" id="PF10053">
    <property type="entry name" value="DUF2290"/>
    <property type="match status" value="1"/>
</dbReference>
<evidence type="ECO:0000313" key="2">
    <source>
        <dbReference type="Proteomes" id="UP000018209"/>
    </source>
</evidence>
<evidence type="ECO:0000313" key="1">
    <source>
        <dbReference type="EMBL" id="GAD28340.1"/>
    </source>
</evidence>
<comment type="caution">
    <text evidence="1">The sequence shown here is derived from an EMBL/GenBank/DDBJ whole genome shotgun (WGS) entry which is preliminary data.</text>
</comment>
<gene>
    <name evidence="1" type="ORF">NBRC3257_3339</name>
</gene>
<keyword evidence="2" id="KW-1185">Reference proteome</keyword>
<evidence type="ECO:0008006" key="3">
    <source>
        <dbReference type="Google" id="ProtNLM"/>
    </source>
</evidence>
<organism evidence="1 2">
    <name type="scientific">Gluconobacter thailandicus NBRC 3257</name>
    <dbReference type="NCBI Taxonomy" id="1381097"/>
    <lineage>
        <taxon>Bacteria</taxon>
        <taxon>Pseudomonadati</taxon>
        <taxon>Pseudomonadota</taxon>
        <taxon>Alphaproteobacteria</taxon>
        <taxon>Acetobacterales</taxon>
        <taxon>Acetobacteraceae</taxon>
        <taxon>Gluconobacter</taxon>
    </lineage>
</organism>
<proteinExistence type="predicted"/>
<dbReference type="RefSeq" id="WP_007284594.1">
    <property type="nucleotide sequence ID" value="NZ_BASM01000088.1"/>
</dbReference>
<accession>A0ABQ0J1L2</accession>
<reference evidence="1 2" key="1">
    <citation type="submission" date="2013-08" db="EMBL/GenBank/DDBJ databases">
        <title>Gluconobacter thailandicus NBRC 3257 whole genome sequence.</title>
        <authorList>
            <person name="Matsutani M."/>
            <person name="Yakushi T."/>
            <person name="Matsushita K."/>
        </authorList>
    </citation>
    <scope>NUCLEOTIDE SEQUENCE [LARGE SCALE GENOMIC DNA]</scope>
    <source>
        <strain evidence="1 2">NBRC 3257</strain>
    </source>
</reference>